<organism evidence="8 9">
    <name type="scientific">Moelleriella libera RCEF 2490</name>
    <dbReference type="NCBI Taxonomy" id="1081109"/>
    <lineage>
        <taxon>Eukaryota</taxon>
        <taxon>Fungi</taxon>
        <taxon>Dikarya</taxon>
        <taxon>Ascomycota</taxon>
        <taxon>Pezizomycotina</taxon>
        <taxon>Sordariomycetes</taxon>
        <taxon>Hypocreomycetidae</taxon>
        <taxon>Hypocreales</taxon>
        <taxon>Clavicipitaceae</taxon>
        <taxon>Moelleriella</taxon>
    </lineage>
</organism>
<dbReference type="SUPFAM" id="SSF53098">
    <property type="entry name" value="Ribonuclease H-like"/>
    <property type="match status" value="1"/>
</dbReference>
<feature type="compositionally biased region" description="Low complexity" evidence="6">
    <location>
        <begin position="316"/>
        <end position="327"/>
    </location>
</feature>
<dbReference type="GO" id="GO:0003676">
    <property type="term" value="F:nucleic acid binding"/>
    <property type="evidence" value="ECO:0007669"/>
    <property type="project" value="InterPro"/>
</dbReference>
<evidence type="ECO:0000259" key="7">
    <source>
        <dbReference type="SMART" id="SM00479"/>
    </source>
</evidence>
<dbReference type="InterPro" id="IPR012337">
    <property type="entry name" value="RNaseH-like_sf"/>
</dbReference>
<dbReference type="SMART" id="SM00479">
    <property type="entry name" value="EXOIII"/>
    <property type="match status" value="1"/>
</dbReference>
<sequence length="430" mass="48166">MERETSFGPMQSTPEHLQQLRQLRHSPYELDRSGYILADLSPSELQRKRRCGKCYKLFNNNNRRRGAWKPPLRTTPGAASDDKPQQGEVQSHPPPPDYPEIGLEKRLGQLQIDVSGNKSDDRAKDPRKDWICKFHPGQIWSCCNGIPWSTPCHGLEQHTVRRYKPGELEEDWRYHRTRTISLHIPAAAVVIDCEMGTSSKGESELIRLSMVDFFTGATLIDSLVYPSTPMMNYNTRYSGVSNQDMEAARRSRRCIFGRDAARSAVYNFVDLETIIIGHACNGDLTSLRMIHDNIVDTLLIEKRRCGIQQPALTAADATGAAAAASDSQISRRGPENEEKKGPSEAESREKATSPNEAQPKKGFSLKALTLEKFDRVIQVKGRGHDSLEDALATRDLLWWYMTNPPPSAADGTKKTSLGCDIDPVCAWVST</sequence>
<comment type="function">
    <text evidence="5">Exoribonuclease involved in ribosome biosynthesis. Involved in the processing of ITS1, the internal transcribed spacer localized between the 18S and 5.8S rRNAs.</text>
</comment>
<evidence type="ECO:0000256" key="3">
    <source>
        <dbReference type="ARBA" id="ARBA00022801"/>
    </source>
</evidence>
<feature type="domain" description="Exonuclease" evidence="7">
    <location>
        <begin position="187"/>
        <end position="406"/>
    </location>
</feature>
<keyword evidence="4" id="KW-0269">Exonuclease</keyword>
<dbReference type="InterPro" id="IPR036397">
    <property type="entry name" value="RNaseH_sf"/>
</dbReference>
<feature type="region of interest" description="Disordered" evidence="6">
    <location>
        <begin position="316"/>
        <end position="361"/>
    </location>
</feature>
<dbReference type="Proteomes" id="UP000078544">
    <property type="component" value="Unassembled WGS sequence"/>
</dbReference>
<accession>A0A167WL18</accession>
<name>A0A167WL18_9HYPO</name>
<dbReference type="EMBL" id="AZGY01000027">
    <property type="protein sequence ID" value="KZZ88989.1"/>
    <property type="molecule type" value="Genomic_DNA"/>
</dbReference>
<gene>
    <name evidence="8" type="ORF">AAL_07932</name>
</gene>
<dbReference type="PANTHER" id="PTHR12801">
    <property type="entry name" value="RNA EXONUCLEASE REXO1 / RECO3 FAMILY MEMBER-RELATED"/>
    <property type="match status" value="1"/>
</dbReference>
<dbReference type="Gene3D" id="3.30.420.10">
    <property type="entry name" value="Ribonuclease H-like superfamily/Ribonuclease H"/>
    <property type="match status" value="1"/>
</dbReference>
<dbReference type="STRING" id="1081109.A0A167WL18"/>
<evidence type="ECO:0000256" key="6">
    <source>
        <dbReference type="SAM" id="MobiDB-lite"/>
    </source>
</evidence>
<dbReference type="AlphaFoldDB" id="A0A167WL18"/>
<evidence type="ECO:0000256" key="1">
    <source>
        <dbReference type="ARBA" id="ARBA00022552"/>
    </source>
</evidence>
<dbReference type="CDD" id="cd06137">
    <property type="entry name" value="DEDDh_RNase"/>
    <property type="match status" value="1"/>
</dbReference>
<evidence type="ECO:0000256" key="5">
    <source>
        <dbReference type="ARBA" id="ARBA00025599"/>
    </source>
</evidence>
<feature type="compositionally biased region" description="Basic and acidic residues" evidence="6">
    <location>
        <begin position="332"/>
        <end position="351"/>
    </location>
</feature>
<feature type="region of interest" description="Disordered" evidence="6">
    <location>
        <begin position="65"/>
        <end position="102"/>
    </location>
</feature>
<keyword evidence="2" id="KW-0540">Nuclease</keyword>
<dbReference type="OrthoDB" id="16516at2759"/>
<evidence type="ECO:0000256" key="4">
    <source>
        <dbReference type="ARBA" id="ARBA00022839"/>
    </source>
</evidence>
<keyword evidence="3" id="KW-0378">Hydrolase</keyword>
<comment type="caution">
    <text evidence="8">The sequence shown here is derived from an EMBL/GenBank/DDBJ whole genome shotgun (WGS) entry which is preliminary data.</text>
</comment>
<dbReference type="GO" id="GO:0005634">
    <property type="term" value="C:nucleus"/>
    <property type="evidence" value="ECO:0007669"/>
    <property type="project" value="TreeGrafter"/>
</dbReference>
<dbReference type="InterPro" id="IPR047021">
    <property type="entry name" value="REXO1/3/4-like"/>
</dbReference>
<dbReference type="PANTHER" id="PTHR12801:SF45">
    <property type="entry name" value="RNA EXONUCLEASE 4"/>
    <property type="match status" value="1"/>
</dbReference>
<evidence type="ECO:0000313" key="9">
    <source>
        <dbReference type="Proteomes" id="UP000078544"/>
    </source>
</evidence>
<dbReference type="InterPro" id="IPR013520">
    <property type="entry name" value="Ribonucl_H"/>
</dbReference>
<dbReference type="GO" id="GO:0000027">
    <property type="term" value="P:ribosomal large subunit assembly"/>
    <property type="evidence" value="ECO:0007669"/>
    <property type="project" value="TreeGrafter"/>
</dbReference>
<reference evidence="8 9" key="1">
    <citation type="journal article" date="2016" name="Genome Biol. Evol.">
        <title>Divergent and convergent evolution of fungal pathogenicity.</title>
        <authorList>
            <person name="Shang Y."/>
            <person name="Xiao G."/>
            <person name="Zheng P."/>
            <person name="Cen K."/>
            <person name="Zhan S."/>
            <person name="Wang C."/>
        </authorList>
    </citation>
    <scope>NUCLEOTIDE SEQUENCE [LARGE SCALE GENOMIC DNA]</scope>
    <source>
        <strain evidence="8 9">RCEF 2490</strain>
    </source>
</reference>
<evidence type="ECO:0000313" key="8">
    <source>
        <dbReference type="EMBL" id="KZZ88989.1"/>
    </source>
</evidence>
<proteinExistence type="predicted"/>
<evidence type="ECO:0000256" key="2">
    <source>
        <dbReference type="ARBA" id="ARBA00022722"/>
    </source>
</evidence>
<protein>
    <submittedName>
        <fullName evidence="8">Ribonuclease H-like protein</fullName>
    </submittedName>
</protein>
<dbReference type="GO" id="GO:0006364">
    <property type="term" value="P:rRNA processing"/>
    <property type="evidence" value="ECO:0007669"/>
    <property type="project" value="UniProtKB-KW"/>
</dbReference>
<keyword evidence="1" id="KW-0698">rRNA processing</keyword>
<keyword evidence="9" id="KW-1185">Reference proteome</keyword>
<dbReference type="GO" id="GO:0004527">
    <property type="term" value="F:exonuclease activity"/>
    <property type="evidence" value="ECO:0007669"/>
    <property type="project" value="UniProtKB-KW"/>
</dbReference>